<sequence length="194" mass="21965">MALEWAFVTDVGPGAALPPDTAWRKLSARQSNRVAAGQDGETHSEMEKNCATGAIRKVDWAPLANRYLKGRRIILHTGRAKSYAMRVEGVLHDSVRHCKKRVKKNGKWVWVKPCYARLATHKLPCGRKLRTKAGSQVIDSVWKYIRSTLGGQTMVPNSETAATAIRSAQWLYWHRGKDLWAEMGSTFCANFWRR</sequence>
<dbReference type="Proteomes" id="UP001189429">
    <property type="component" value="Unassembled WGS sequence"/>
</dbReference>
<comment type="caution">
    <text evidence="1">The sequence shown here is derived from an EMBL/GenBank/DDBJ whole genome shotgun (WGS) entry which is preliminary data.</text>
</comment>
<gene>
    <name evidence="1" type="ORF">PCOR1329_LOCUS50694</name>
</gene>
<organism evidence="1 2">
    <name type="scientific">Prorocentrum cordatum</name>
    <dbReference type="NCBI Taxonomy" id="2364126"/>
    <lineage>
        <taxon>Eukaryota</taxon>
        <taxon>Sar</taxon>
        <taxon>Alveolata</taxon>
        <taxon>Dinophyceae</taxon>
        <taxon>Prorocentrales</taxon>
        <taxon>Prorocentraceae</taxon>
        <taxon>Prorocentrum</taxon>
    </lineage>
</organism>
<name>A0ABN9UQF8_9DINO</name>
<protein>
    <submittedName>
        <fullName evidence="1">Uncharacterized protein</fullName>
    </submittedName>
</protein>
<accession>A0ABN9UQF8</accession>
<reference evidence="1" key="1">
    <citation type="submission" date="2023-10" db="EMBL/GenBank/DDBJ databases">
        <authorList>
            <person name="Chen Y."/>
            <person name="Shah S."/>
            <person name="Dougan E. K."/>
            <person name="Thang M."/>
            <person name="Chan C."/>
        </authorList>
    </citation>
    <scope>NUCLEOTIDE SEQUENCE [LARGE SCALE GENOMIC DNA]</scope>
</reference>
<evidence type="ECO:0000313" key="1">
    <source>
        <dbReference type="EMBL" id="CAK0862219.1"/>
    </source>
</evidence>
<evidence type="ECO:0000313" key="2">
    <source>
        <dbReference type="Proteomes" id="UP001189429"/>
    </source>
</evidence>
<dbReference type="EMBL" id="CAUYUJ010016138">
    <property type="protein sequence ID" value="CAK0862219.1"/>
    <property type="molecule type" value="Genomic_DNA"/>
</dbReference>
<proteinExistence type="predicted"/>
<keyword evidence="2" id="KW-1185">Reference proteome</keyword>